<feature type="compositionally biased region" description="Basic and acidic residues" evidence="1">
    <location>
        <begin position="108"/>
        <end position="120"/>
    </location>
</feature>
<protein>
    <submittedName>
        <fullName evidence="2">Uncharacterized protein</fullName>
    </submittedName>
</protein>
<feature type="region of interest" description="Disordered" evidence="1">
    <location>
        <begin position="1"/>
        <end position="20"/>
    </location>
</feature>
<proteinExistence type="predicted"/>
<accession>A0A6C0DJL8</accession>
<feature type="region of interest" description="Disordered" evidence="1">
    <location>
        <begin position="95"/>
        <end position="131"/>
    </location>
</feature>
<sequence>MGAGISSLSGSKTMSGEDLKRNSKEITEMSNALFQFMYTNWQPKDVWEIANDPSKYVIAISDMITTQFHVLGYKTKSGRIGEIYFQKWDALEPPMDKDQITNANSRNSRNEKNSRNVEKKRATRRLRSDAGYGTQKQNAEIIAFYFIRIFQILGAMLLVVKDINMPEYDKKTGEKADTAYVNASRNFAQQSHQVISGFKPPTYKGGARISVNPGVPLGPYDFLRYYLRQISNEDLERFAAKSITLDAKKEYMFDGSDTMIFEFTPYVNVSDIRAENRVQQRIGFIVKTTGGYEKVYIGISVKEITFDLNGEVSSLQGYKAPSEREEKTRLSAYPTRVKLEYDVPGKKSRVVFTRVSQAQSSINLGVEYQLSSDEIGLIDFLKTQGLSPRKNFIQMLENISMYYIKQNNPAVETVKFDTKKKVEENDGKGSKVKAPKNKSLEGTFTTLTDKEYQPHCIARALQLLDSASINNFPTGSAVSNVCKYAIGNKSSMKLSEYVPTRSVGQLFGKINPLDHKSSLDVLKAFAQKGATGDPLNSDQVKNIPSESMELEAAIKRISTAFGIPYVDQKGLSSIELQISSKCDPVKEKGKEILIDRASQKFRDMKSASQQLLAYHLKQIIEISKFLKKIFNISQRPDGSWKVEGPKTELLFAGFETMNTLTDQARTLLIDYYSGCEEIYQKGLKTWEEGQSVAADKNAPVLGQVISASAPPASAPPAPGVLAPSAPGVLAPPAAL</sequence>
<organism evidence="2">
    <name type="scientific">viral metagenome</name>
    <dbReference type="NCBI Taxonomy" id="1070528"/>
    <lineage>
        <taxon>unclassified sequences</taxon>
        <taxon>metagenomes</taxon>
        <taxon>organismal metagenomes</taxon>
    </lineage>
</organism>
<evidence type="ECO:0000256" key="1">
    <source>
        <dbReference type="SAM" id="MobiDB-lite"/>
    </source>
</evidence>
<evidence type="ECO:0000313" key="2">
    <source>
        <dbReference type="EMBL" id="QHT16753.1"/>
    </source>
</evidence>
<name>A0A6C0DJL8_9ZZZZ</name>
<dbReference type="EMBL" id="MN739626">
    <property type="protein sequence ID" value="QHT16753.1"/>
    <property type="molecule type" value="Genomic_DNA"/>
</dbReference>
<dbReference type="AlphaFoldDB" id="A0A6C0DJL8"/>
<feature type="compositionally biased region" description="Polar residues" evidence="1">
    <location>
        <begin position="1"/>
        <end position="14"/>
    </location>
</feature>
<reference evidence="2" key="1">
    <citation type="journal article" date="2020" name="Nature">
        <title>Giant virus diversity and host interactions through global metagenomics.</title>
        <authorList>
            <person name="Schulz F."/>
            <person name="Roux S."/>
            <person name="Paez-Espino D."/>
            <person name="Jungbluth S."/>
            <person name="Walsh D.A."/>
            <person name="Denef V.J."/>
            <person name="McMahon K.D."/>
            <person name="Konstantinidis K.T."/>
            <person name="Eloe-Fadrosh E.A."/>
            <person name="Kyrpides N.C."/>
            <person name="Woyke T."/>
        </authorList>
    </citation>
    <scope>NUCLEOTIDE SEQUENCE</scope>
    <source>
        <strain evidence="2">GVMAG-M-3300023174-189</strain>
    </source>
</reference>